<dbReference type="PRINTS" id="PR00385">
    <property type="entry name" value="P450"/>
</dbReference>
<evidence type="ECO:0000256" key="12">
    <source>
        <dbReference type="RuleBase" id="RU000461"/>
    </source>
</evidence>
<evidence type="ECO:0000256" key="3">
    <source>
        <dbReference type="ARBA" id="ARBA00022617"/>
    </source>
</evidence>
<dbReference type="PROSITE" id="PS00086">
    <property type="entry name" value="CYTOCHROME_P450"/>
    <property type="match status" value="1"/>
</dbReference>
<evidence type="ECO:0000256" key="10">
    <source>
        <dbReference type="ARBA" id="ARBA00023136"/>
    </source>
</evidence>
<dbReference type="InterPro" id="IPR036396">
    <property type="entry name" value="Cyt_P450_sf"/>
</dbReference>
<dbReference type="PANTHER" id="PTHR47947">
    <property type="entry name" value="CYTOCHROME P450 82C3-RELATED"/>
    <property type="match status" value="1"/>
</dbReference>
<sequence>MVWDVTIIHNIVLPTLFLLFVGYVMRRKSDASPFNKMYKKTPPEADGAQPIFGHLNLLGSGDIPLCRKLGALADKHGSIFTLRLGIYQRIVVVNSWEGVKDCFTTNDKVTAARPDFTVGKYLGYNNAVFSLHTYSPYWRKMRKFAVTELLSSQKLEKLKHLRVSEVHTSLRELYMLVTSSPTGKTKTVDMNDWLRQLTLNLILTVVAGKRFKFKISEDDECTEFKKALHIIEVFKEFMYLIGQSVYGDAFPFWIVRFVELKRPVVKRMGRIMKELDSILQSWLNEHVKHRRQRSTTVEFGNSNNQDFIDVMLSLIDDDFSRGLIYPHETIIKATALSMIIDGSDTTAVHLTWLMSLVVNHANVMERLRDEIDSKVGKDRWVEDADIKDFHYLHAVVKETLRLYPPLPTYTPHVAVEDCKVGGYDIPKGTHLYVNAWKVHRDPRIWSEPDKFRPERFLVDAAGPETPPPWKNFEYIPFGSGRRSCIGNTYAMQVTYLIIARFIQGFNLETPSNERLDMSEGLGITLPRATPLDVVITPRLPPSFYFDST</sequence>
<comment type="subcellular location">
    <subcellularLocation>
        <location evidence="2">Membrane</location>
        <topology evidence="2">Single-pass membrane protein</topology>
    </subcellularLocation>
</comment>
<evidence type="ECO:0000256" key="9">
    <source>
        <dbReference type="ARBA" id="ARBA00023033"/>
    </source>
</evidence>
<evidence type="ECO:0000256" key="5">
    <source>
        <dbReference type="ARBA" id="ARBA00022723"/>
    </source>
</evidence>
<dbReference type="GO" id="GO:0020037">
    <property type="term" value="F:heme binding"/>
    <property type="evidence" value="ECO:0007669"/>
    <property type="project" value="InterPro"/>
</dbReference>
<dbReference type="InterPro" id="IPR002401">
    <property type="entry name" value="Cyt_P450_E_grp-I"/>
</dbReference>
<dbReference type="EMBL" id="CAMAPF010000028">
    <property type="protein sequence ID" value="CAH9075399.1"/>
    <property type="molecule type" value="Genomic_DNA"/>
</dbReference>
<evidence type="ECO:0000256" key="11">
    <source>
        <dbReference type="PIRSR" id="PIRSR602401-1"/>
    </source>
</evidence>
<keyword evidence="6 13" id="KW-1133">Transmembrane helix</keyword>
<keyword evidence="7 12" id="KW-0560">Oxidoreductase</keyword>
<keyword evidence="9 12" id="KW-0503">Monooxygenase</keyword>
<dbReference type="PANTHER" id="PTHR47947:SF1">
    <property type="entry name" value="CYTOCHROME P450 82E3"/>
    <property type="match status" value="1"/>
</dbReference>
<keyword evidence="5 11" id="KW-0479">Metal-binding</keyword>
<comment type="cofactor">
    <cofactor evidence="1 11">
        <name>heme</name>
        <dbReference type="ChEBI" id="CHEBI:30413"/>
    </cofactor>
</comment>
<reference evidence="14" key="1">
    <citation type="submission" date="2022-07" db="EMBL/GenBank/DDBJ databases">
        <authorList>
            <person name="Macas J."/>
            <person name="Novak P."/>
            <person name="Neumann P."/>
        </authorList>
    </citation>
    <scope>NUCLEOTIDE SEQUENCE</scope>
</reference>
<keyword evidence="3 11" id="KW-0349">Heme</keyword>
<dbReference type="Gene3D" id="1.10.630.10">
    <property type="entry name" value="Cytochrome P450"/>
    <property type="match status" value="1"/>
</dbReference>
<dbReference type="GO" id="GO:0004497">
    <property type="term" value="F:monooxygenase activity"/>
    <property type="evidence" value="ECO:0007669"/>
    <property type="project" value="UniProtKB-KW"/>
</dbReference>
<comment type="similarity">
    <text evidence="12">Belongs to the cytochrome P450 family.</text>
</comment>
<dbReference type="PRINTS" id="PR00463">
    <property type="entry name" value="EP450I"/>
</dbReference>
<evidence type="ECO:0008006" key="16">
    <source>
        <dbReference type="Google" id="ProtNLM"/>
    </source>
</evidence>
<feature type="binding site" description="axial binding residue" evidence="11">
    <location>
        <position position="484"/>
    </location>
    <ligand>
        <name>heme</name>
        <dbReference type="ChEBI" id="CHEBI:30413"/>
    </ligand>
    <ligandPart>
        <name>Fe</name>
        <dbReference type="ChEBI" id="CHEBI:18248"/>
    </ligandPart>
</feature>
<evidence type="ECO:0000313" key="15">
    <source>
        <dbReference type="Proteomes" id="UP001152523"/>
    </source>
</evidence>
<keyword evidence="8 11" id="KW-0408">Iron</keyword>
<dbReference type="GO" id="GO:0005506">
    <property type="term" value="F:iron ion binding"/>
    <property type="evidence" value="ECO:0007669"/>
    <property type="project" value="InterPro"/>
</dbReference>
<dbReference type="Proteomes" id="UP001152523">
    <property type="component" value="Unassembled WGS sequence"/>
</dbReference>
<dbReference type="FunFam" id="1.10.630.10:FF:000026">
    <property type="entry name" value="Cytochrome P450 82C4"/>
    <property type="match status" value="1"/>
</dbReference>
<keyword evidence="4 13" id="KW-0812">Transmembrane</keyword>
<dbReference type="GO" id="GO:0016705">
    <property type="term" value="F:oxidoreductase activity, acting on paired donors, with incorporation or reduction of molecular oxygen"/>
    <property type="evidence" value="ECO:0007669"/>
    <property type="project" value="InterPro"/>
</dbReference>
<protein>
    <recommendedName>
        <fullName evidence="16">Cytochrome P450</fullName>
    </recommendedName>
</protein>
<dbReference type="InterPro" id="IPR050651">
    <property type="entry name" value="Plant_Cytochrome_P450_Monoox"/>
</dbReference>
<proteinExistence type="inferred from homology"/>
<dbReference type="AlphaFoldDB" id="A0AAV0CHF8"/>
<comment type="caution">
    <text evidence="14">The sequence shown here is derived from an EMBL/GenBank/DDBJ whole genome shotgun (WGS) entry which is preliminary data.</text>
</comment>
<dbReference type="SUPFAM" id="SSF48264">
    <property type="entry name" value="Cytochrome P450"/>
    <property type="match status" value="1"/>
</dbReference>
<evidence type="ECO:0000313" key="14">
    <source>
        <dbReference type="EMBL" id="CAH9075399.1"/>
    </source>
</evidence>
<name>A0AAV0CHF8_9ASTE</name>
<accession>A0AAV0CHF8</accession>
<organism evidence="14 15">
    <name type="scientific">Cuscuta epithymum</name>
    <dbReference type="NCBI Taxonomy" id="186058"/>
    <lineage>
        <taxon>Eukaryota</taxon>
        <taxon>Viridiplantae</taxon>
        <taxon>Streptophyta</taxon>
        <taxon>Embryophyta</taxon>
        <taxon>Tracheophyta</taxon>
        <taxon>Spermatophyta</taxon>
        <taxon>Magnoliopsida</taxon>
        <taxon>eudicotyledons</taxon>
        <taxon>Gunneridae</taxon>
        <taxon>Pentapetalae</taxon>
        <taxon>asterids</taxon>
        <taxon>lamiids</taxon>
        <taxon>Solanales</taxon>
        <taxon>Convolvulaceae</taxon>
        <taxon>Cuscuteae</taxon>
        <taxon>Cuscuta</taxon>
        <taxon>Cuscuta subgen. Cuscuta</taxon>
    </lineage>
</organism>
<dbReference type="InterPro" id="IPR001128">
    <property type="entry name" value="Cyt_P450"/>
</dbReference>
<dbReference type="InterPro" id="IPR017972">
    <property type="entry name" value="Cyt_P450_CS"/>
</dbReference>
<evidence type="ECO:0000256" key="2">
    <source>
        <dbReference type="ARBA" id="ARBA00004167"/>
    </source>
</evidence>
<evidence type="ECO:0000256" key="7">
    <source>
        <dbReference type="ARBA" id="ARBA00023002"/>
    </source>
</evidence>
<keyword evidence="15" id="KW-1185">Reference proteome</keyword>
<dbReference type="GO" id="GO:0016020">
    <property type="term" value="C:membrane"/>
    <property type="evidence" value="ECO:0007669"/>
    <property type="project" value="UniProtKB-SubCell"/>
</dbReference>
<evidence type="ECO:0000256" key="13">
    <source>
        <dbReference type="SAM" id="Phobius"/>
    </source>
</evidence>
<evidence type="ECO:0000256" key="6">
    <source>
        <dbReference type="ARBA" id="ARBA00022989"/>
    </source>
</evidence>
<feature type="transmembrane region" description="Helical" evidence="13">
    <location>
        <begin position="6"/>
        <end position="25"/>
    </location>
</feature>
<dbReference type="Pfam" id="PF00067">
    <property type="entry name" value="p450"/>
    <property type="match status" value="1"/>
</dbReference>
<evidence type="ECO:0000256" key="4">
    <source>
        <dbReference type="ARBA" id="ARBA00022692"/>
    </source>
</evidence>
<gene>
    <name evidence="14" type="ORF">CEPIT_LOCUS5381</name>
</gene>
<evidence type="ECO:0000256" key="1">
    <source>
        <dbReference type="ARBA" id="ARBA00001971"/>
    </source>
</evidence>
<keyword evidence="10 13" id="KW-0472">Membrane</keyword>
<evidence type="ECO:0000256" key="8">
    <source>
        <dbReference type="ARBA" id="ARBA00023004"/>
    </source>
</evidence>